<evidence type="ECO:0000313" key="1">
    <source>
        <dbReference type="EMBL" id="KAG0460341.1"/>
    </source>
</evidence>
<dbReference type="AlphaFoldDB" id="A0A835PTZ8"/>
<gene>
    <name evidence="1" type="ORF">HPP92_020638</name>
</gene>
<protein>
    <submittedName>
        <fullName evidence="1">Uncharacterized protein</fullName>
    </submittedName>
</protein>
<dbReference type="PANTHER" id="PTHR15682:SF2">
    <property type="entry name" value="UNHEALTHY RIBOSOME BIOGENESIS PROTEIN 2 HOMOLOG"/>
    <property type="match status" value="1"/>
</dbReference>
<proteinExistence type="predicted"/>
<organism evidence="1 2">
    <name type="scientific">Vanilla planifolia</name>
    <name type="common">Vanilla</name>
    <dbReference type="NCBI Taxonomy" id="51239"/>
    <lineage>
        <taxon>Eukaryota</taxon>
        <taxon>Viridiplantae</taxon>
        <taxon>Streptophyta</taxon>
        <taxon>Embryophyta</taxon>
        <taxon>Tracheophyta</taxon>
        <taxon>Spermatophyta</taxon>
        <taxon>Magnoliopsida</taxon>
        <taxon>Liliopsida</taxon>
        <taxon>Asparagales</taxon>
        <taxon>Orchidaceae</taxon>
        <taxon>Vanilloideae</taxon>
        <taxon>Vanilleae</taxon>
        <taxon>Vanilla</taxon>
    </lineage>
</organism>
<dbReference type="GO" id="GO:0005730">
    <property type="term" value="C:nucleolus"/>
    <property type="evidence" value="ECO:0007669"/>
    <property type="project" value="TreeGrafter"/>
</dbReference>
<dbReference type="OrthoDB" id="2224430at2759"/>
<evidence type="ECO:0000313" key="2">
    <source>
        <dbReference type="Proteomes" id="UP000636800"/>
    </source>
</evidence>
<sequence length="597" mass="66688">MVCFLPLAAECSGKRKRHKYISQEQPQEEDEDKSAEQKKSKLHNVWENVDLILTLQNKELQVERKIKAAFDFVSCEVNASDVKLQLVSLSRALCYVFDWVESLLISSCQNRRGSNPWDPCLDYRCWDIIKFCLEKSSPGVSPNLLRAVTGVLNQAAFLLDVDSSLDGEESVLLFENVLGFLSSLLSSNSRAFYNVGVDLWISCAAGVLNLVSRVSSGEERPSSLAKVHLDLSTLLLEQFASFLRFHPSPKNIFRVFVDRLLEPLFEVLVLLQVRTKDRQHMGGMLSLVEGVLSNGIFHPSHICGFLNSRNSVVNLLRGTKGANESYHRHLFRKLEGLVGEKKVAVFGGLACLFRLFVSKSKGLQGAYFSVKYQALKKGNEACEGKIPLFEVFMQFMEPLLHESKCRAEKELSELTVASEDGLIELHCVLRSVNQTLESCIQEKIYVRNEDTAEGNHLPNISNMGVKPSSLLVNVVFKLGCNLIKVYAELRQVNIPLFALCKAVRFLVNSSNMTGVYNLSPSTYLSSQSCLKAAKALLCSPELRSTIVNAVKSVPEGQVGSFIQLLNTDIADTLEWMRQSSLPLAKIKMKIIVQMCAF</sequence>
<dbReference type="PANTHER" id="PTHR15682">
    <property type="entry name" value="UNHEALTHY RIBOSOME BIOGENESIS PROTEIN 2 HOMOLOG"/>
    <property type="match status" value="1"/>
</dbReference>
<reference evidence="1 2" key="1">
    <citation type="journal article" date="2020" name="Nat. Food">
        <title>A phased Vanilla planifolia genome enables genetic improvement of flavour and production.</title>
        <authorList>
            <person name="Hasing T."/>
            <person name="Tang H."/>
            <person name="Brym M."/>
            <person name="Khazi F."/>
            <person name="Huang T."/>
            <person name="Chambers A.H."/>
        </authorList>
    </citation>
    <scope>NUCLEOTIDE SEQUENCE [LARGE SCALE GENOMIC DNA]</scope>
    <source>
        <tissue evidence="1">Leaf</tissue>
    </source>
</reference>
<dbReference type="InterPro" id="IPR052609">
    <property type="entry name" value="Ribosome_Biogenesis_Reg"/>
</dbReference>
<comment type="caution">
    <text evidence="1">The sequence shown here is derived from an EMBL/GenBank/DDBJ whole genome shotgun (WGS) entry which is preliminary data.</text>
</comment>
<dbReference type="EMBL" id="JADCNL010000011">
    <property type="protein sequence ID" value="KAG0460341.1"/>
    <property type="molecule type" value="Genomic_DNA"/>
</dbReference>
<dbReference type="Proteomes" id="UP000636800">
    <property type="component" value="Chromosome 11"/>
</dbReference>
<dbReference type="GO" id="GO:0042254">
    <property type="term" value="P:ribosome biogenesis"/>
    <property type="evidence" value="ECO:0007669"/>
    <property type="project" value="TreeGrafter"/>
</dbReference>
<keyword evidence="2" id="KW-1185">Reference proteome</keyword>
<accession>A0A835PTZ8</accession>
<name>A0A835PTZ8_VANPL</name>